<dbReference type="SUPFAM" id="SSF52540">
    <property type="entry name" value="P-loop containing nucleoside triphosphate hydrolases"/>
    <property type="match status" value="2"/>
</dbReference>
<keyword evidence="3" id="KW-0547">Nucleotide-binding</keyword>
<feature type="transmembrane region" description="Helical" evidence="7">
    <location>
        <begin position="290"/>
        <end position="312"/>
    </location>
</feature>
<evidence type="ECO:0000256" key="1">
    <source>
        <dbReference type="ARBA" id="ARBA00004141"/>
    </source>
</evidence>
<dbReference type="GO" id="GO:0005319">
    <property type="term" value="F:lipid transporter activity"/>
    <property type="evidence" value="ECO:0007669"/>
    <property type="project" value="TreeGrafter"/>
</dbReference>
<dbReference type="GO" id="GO:0016020">
    <property type="term" value="C:membrane"/>
    <property type="evidence" value="ECO:0007669"/>
    <property type="project" value="UniProtKB-SubCell"/>
</dbReference>
<feature type="domain" description="ABC transporter" evidence="8">
    <location>
        <begin position="1406"/>
        <end position="1639"/>
    </location>
</feature>
<evidence type="ECO:0000256" key="4">
    <source>
        <dbReference type="ARBA" id="ARBA00022840"/>
    </source>
</evidence>
<comment type="subcellular location">
    <subcellularLocation>
        <location evidence="1">Membrane</location>
        <topology evidence="1">Multi-pass membrane protein</topology>
    </subcellularLocation>
</comment>
<keyword evidence="5 7" id="KW-1133">Transmembrane helix</keyword>
<dbReference type="PANTHER" id="PTHR19229:SF250">
    <property type="entry name" value="ABC TRANSPORTER DOMAIN-CONTAINING PROTEIN-RELATED"/>
    <property type="match status" value="1"/>
</dbReference>
<evidence type="ECO:0000313" key="10">
    <source>
        <dbReference type="Proteomes" id="UP001321473"/>
    </source>
</evidence>
<feature type="transmembrane region" description="Helical" evidence="7">
    <location>
        <begin position="1206"/>
        <end position="1229"/>
    </location>
</feature>
<dbReference type="InterPro" id="IPR027417">
    <property type="entry name" value="P-loop_NTPase"/>
</dbReference>
<keyword evidence="2 7" id="KW-0812">Transmembrane</keyword>
<feature type="transmembrane region" description="Helical" evidence="7">
    <location>
        <begin position="894"/>
        <end position="915"/>
    </location>
</feature>
<keyword evidence="6 7" id="KW-0472">Membrane</keyword>
<dbReference type="PROSITE" id="PS50893">
    <property type="entry name" value="ABC_TRANSPORTER_2"/>
    <property type="match status" value="2"/>
</dbReference>
<feature type="transmembrane region" description="Helical" evidence="7">
    <location>
        <begin position="332"/>
        <end position="354"/>
    </location>
</feature>
<dbReference type="Proteomes" id="UP001321473">
    <property type="component" value="Unassembled WGS sequence"/>
</dbReference>
<dbReference type="Pfam" id="PF12698">
    <property type="entry name" value="ABC2_membrane_3"/>
    <property type="match status" value="1"/>
</dbReference>
<accession>A0AAQ4FM03</accession>
<keyword evidence="10" id="KW-1185">Reference proteome</keyword>
<organism evidence="9 10">
    <name type="scientific">Amblyomma americanum</name>
    <name type="common">Lone star tick</name>
    <dbReference type="NCBI Taxonomy" id="6943"/>
    <lineage>
        <taxon>Eukaryota</taxon>
        <taxon>Metazoa</taxon>
        <taxon>Ecdysozoa</taxon>
        <taxon>Arthropoda</taxon>
        <taxon>Chelicerata</taxon>
        <taxon>Arachnida</taxon>
        <taxon>Acari</taxon>
        <taxon>Parasitiformes</taxon>
        <taxon>Ixodida</taxon>
        <taxon>Ixodoidea</taxon>
        <taxon>Ixodidae</taxon>
        <taxon>Amblyomminae</taxon>
        <taxon>Amblyomma</taxon>
    </lineage>
</organism>
<sequence>MDGISIKKQLCLVAWRQVWLLRIRRHYLNTLLEVACMLLVLSSVWEESVTPFRARPNKDKFFDSASAIQYWGRPNESWSHGSFAFAPSEPFFTELVARVCKQLGSGWKPVPFKDVEAAAQFVDVSAAQPATRARTGGEQLQQEPPVVHRRVAVWFARGVAERLTYHVRFHNATFDMERGYLRSLLVPGPVDTDRFDEMRLLLPLQYLVESTFIEMLGDAAGKTISMKVELIRFPYPKLFYGAEERTLSRVVLRFGIGFFVPFCVLVVKLVQEKRAGTKEMLRRVGLNDLAYWSGHFFEALFVVCCAILLMYVPIFEYRNVHGTAFLEHVDRGLFMVVLLLFGVLTILHAMLLSVFLWGPGVAFVAAVAYWFVLSLFPYALMQNLFGLGYYLTSRNSKLYSVISPVMYLHWCFRVIERFEKYHVRLTWKRFFDSATTLDNVSIGELIIATLSIAPVMAILIVYLDNVVPWGYGIPKTVPFIFSAEYWLPYRKWNIRNVAPSVDAKFCEHEPKSGHPVAHLINLCATGNDGSSVQNFSLTIYSKQITVILGPPGCGYSTILDVITGALLPTSGEVFVSNYDATDMSGRSWEYMSICPHESELFEELTMEEHLLFFSFLRQVPWSEAEQFSNVLLRQLNIEQHKDTLVSALSPRLQRALCVAITICGAQQSPLLIFQEPTKLMDPKCRHEVWEALARSSYHSSVLVTTQSIEEAEVLADRLIVMREGRIMCAGSPTWLKKRMGSGFFLRLTKLADFRENEVKKVVQYHMGPIEPKRVTKLETIFNLSDSMQHTSHVASMLQYLDKKRTVLGIAFMSLTSCTLEDVYINMVTSPEQKTIVGGGDTRILVPAEPNVGALKGYQELDAMKQLCTARSGKAGSFAVLDALLRKRFYIWARIWWIKPLTVGIPLASMLLLGLCERHFMPDLAPAAANFTYTSSELLDDPYGFIESDDASMKFSKHVLLPVMSEHSSRISTPKTRYVERELLFWAQRNIYEYIVKYQYGVSLLTGKRAYIWFNGQCPYSAVLAVNMFHTALLRNLTGKNTSDIILVNSPYVEENRIPKIEFERRHGKLVFEPGHRQLGHEIELFTTRNLITRVFYSFFVSLAMSSYAASHVLAPMGEWSSGLKHLQLMTGMTGLLYWIGHFIFDMFMAVWNSLLMTFTIFINHMDITLRYHLAILVLFIANAFSSLPLAYLFSGLSRNTTRAFSFMALGLFLAGMVGSLGVEILFVLVQRSPSMAAKIFLFLWRFLCRWFPTYALVRGIIKVILLYRFNAICLTGGELLEEACHDPRFSVDVRTSRCCEALEQNRTARLLYPLEPFSETGFYEAVSMVVVGMLYLAVLALLDSPLAFCLHWYAARRLLGGDEPGEDAEEQRGPRLVALSMDPEVEREVRLVNQVCRTKAFREVAMVIRNVQKAVGFVKPVKILDGVNIVLNRSECFGLVCINNSGKSTLLDILVGLKVPTGGGAHMAALSLVPDLRAWQLGIGYAPDGISAQSMPALTVGELLDLMARLRGVSLRRQAVQGALALAGRLKEDRMINKCNHGEMKKLLIAAAVIGVPPVLLVDEPYSDVEPLYRNEILRMLQVLKGAQAMSIIMTSHRMSHCEVLCDRVAVIETGKIEALGEPLQMNQKYGRSYIVTLRLPPERRFDYQFQRMLVDAMQEEFHQCNFCHNYKGLMMLSVGKTYTSWGELFTKLCNIKRSKVLPEMSLCDITLEHIFVGLARRQILYSGERANNYLTVVPSRVDNPTTIRSMVPQ</sequence>
<reference evidence="9 10" key="1">
    <citation type="journal article" date="2023" name="Arcadia Sci">
        <title>De novo assembly of a long-read Amblyomma americanum tick genome.</title>
        <authorList>
            <person name="Chou S."/>
            <person name="Poskanzer K.E."/>
            <person name="Rollins M."/>
            <person name="Thuy-Boun P.S."/>
        </authorList>
    </citation>
    <scope>NUCLEOTIDE SEQUENCE [LARGE SCALE GENOMIC DNA]</scope>
    <source>
        <strain evidence="9">F_SG_1</strain>
        <tissue evidence="9">Salivary glands</tissue>
    </source>
</reference>
<dbReference type="GO" id="GO:0140359">
    <property type="term" value="F:ABC-type transporter activity"/>
    <property type="evidence" value="ECO:0007669"/>
    <property type="project" value="InterPro"/>
</dbReference>
<feature type="transmembrane region" description="Helical" evidence="7">
    <location>
        <begin position="436"/>
        <end position="463"/>
    </location>
</feature>
<proteinExistence type="predicted"/>
<dbReference type="InterPro" id="IPR003439">
    <property type="entry name" value="ABC_transporter-like_ATP-bd"/>
</dbReference>
<dbReference type="InterPro" id="IPR013525">
    <property type="entry name" value="ABC2_TM"/>
</dbReference>
<dbReference type="EMBL" id="JARKHS020001044">
    <property type="protein sequence ID" value="KAK8788240.1"/>
    <property type="molecule type" value="Genomic_DNA"/>
</dbReference>
<feature type="transmembrane region" description="Helical" evidence="7">
    <location>
        <begin position="1094"/>
        <end position="1115"/>
    </location>
</feature>
<dbReference type="InterPro" id="IPR003593">
    <property type="entry name" value="AAA+_ATPase"/>
</dbReference>
<dbReference type="Gene3D" id="3.40.50.300">
    <property type="entry name" value="P-loop containing nucleotide triphosphate hydrolases"/>
    <property type="match status" value="2"/>
</dbReference>
<feature type="transmembrane region" description="Helical" evidence="7">
    <location>
        <begin position="250"/>
        <end position="270"/>
    </location>
</feature>
<gene>
    <name evidence="9" type="ORF">V5799_021984</name>
</gene>
<feature type="transmembrane region" description="Helical" evidence="7">
    <location>
        <begin position="469"/>
        <end position="487"/>
    </location>
</feature>
<feature type="transmembrane region" description="Helical" evidence="7">
    <location>
        <begin position="1173"/>
        <end position="1194"/>
    </location>
</feature>
<evidence type="ECO:0000259" key="8">
    <source>
        <dbReference type="PROSITE" id="PS50893"/>
    </source>
</evidence>
<name>A0AAQ4FM03_AMBAM</name>
<comment type="caution">
    <text evidence="9">The sequence shown here is derived from an EMBL/GenBank/DDBJ whole genome shotgun (WGS) entry which is preliminary data.</text>
</comment>
<evidence type="ECO:0000256" key="3">
    <source>
        <dbReference type="ARBA" id="ARBA00022741"/>
    </source>
</evidence>
<evidence type="ECO:0000256" key="6">
    <source>
        <dbReference type="ARBA" id="ARBA00023136"/>
    </source>
</evidence>
<feature type="domain" description="ABC transporter" evidence="8">
    <location>
        <begin position="517"/>
        <end position="748"/>
    </location>
</feature>
<dbReference type="GO" id="GO:0016887">
    <property type="term" value="F:ATP hydrolysis activity"/>
    <property type="evidence" value="ECO:0007669"/>
    <property type="project" value="InterPro"/>
</dbReference>
<protein>
    <recommendedName>
        <fullName evidence="8">ABC transporter domain-containing protein</fullName>
    </recommendedName>
</protein>
<dbReference type="Pfam" id="PF00005">
    <property type="entry name" value="ABC_tran"/>
    <property type="match status" value="2"/>
</dbReference>
<evidence type="ECO:0000256" key="5">
    <source>
        <dbReference type="ARBA" id="ARBA00022989"/>
    </source>
</evidence>
<dbReference type="InterPro" id="IPR026082">
    <property type="entry name" value="ABCA"/>
</dbReference>
<dbReference type="SMART" id="SM00382">
    <property type="entry name" value="AAA"/>
    <property type="match status" value="2"/>
</dbReference>
<feature type="transmembrane region" description="Helical" evidence="7">
    <location>
        <begin position="1135"/>
        <end position="1161"/>
    </location>
</feature>
<evidence type="ECO:0000256" key="7">
    <source>
        <dbReference type="SAM" id="Phobius"/>
    </source>
</evidence>
<keyword evidence="4" id="KW-0067">ATP-binding</keyword>
<evidence type="ECO:0000313" key="9">
    <source>
        <dbReference type="EMBL" id="KAK8788240.1"/>
    </source>
</evidence>
<feature type="transmembrane region" description="Helical" evidence="7">
    <location>
        <begin position="361"/>
        <end position="378"/>
    </location>
</feature>
<dbReference type="PANTHER" id="PTHR19229">
    <property type="entry name" value="ATP-BINDING CASSETTE TRANSPORTER SUBFAMILY A ABCA"/>
    <property type="match status" value="1"/>
</dbReference>
<dbReference type="GO" id="GO:0005524">
    <property type="term" value="F:ATP binding"/>
    <property type="evidence" value="ECO:0007669"/>
    <property type="project" value="UniProtKB-KW"/>
</dbReference>
<evidence type="ECO:0000256" key="2">
    <source>
        <dbReference type="ARBA" id="ARBA00022692"/>
    </source>
</evidence>